<keyword evidence="3" id="KW-1185">Reference proteome</keyword>
<feature type="transmembrane region" description="Helical" evidence="1">
    <location>
        <begin position="33"/>
        <end position="51"/>
    </location>
</feature>
<dbReference type="Proteomes" id="UP000682111">
    <property type="component" value="Unassembled WGS sequence"/>
</dbReference>
<evidence type="ECO:0000256" key="1">
    <source>
        <dbReference type="SAM" id="Phobius"/>
    </source>
</evidence>
<keyword evidence="1" id="KW-0812">Transmembrane</keyword>
<accession>A0A919WHT8</accession>
<proteinExistence type="predicted"/>
<feature type="transmembrane region" description="Helical" evidence="1">
    <location>
        <begin position="5"/>
        <end position="21"/>
    </location>
</feature>
<dbReference type="EMBL" id="BORC01000003">
    <property type="protein sequence ID" value="GIN61992.1"/>
    <property type="molecule type" value="Genomic_DNA"/>
</dbReference>
<evidence type="ECO:0008006" key="4">
    <source>
        <dbReference type="Google" id="ProtNLM"/>
    </source>
</evidence>
<sequence length="140" mass="15669">MKISTIMVIIGLAGFPLAWINEQNRFLPIDLPYTTTIASVLLILGFSSLDLQKEIRIPRLAKLLGDASFSIYLTHFTSMSAISIFFSTASSLAIPNIMLAILLITASMIGGVFVYAFVEKPLYRRLRKRTKRMEIVVVQN</sequence>
<reference evidence="2" key="1">
    <citation type="submission" date="2021-03" db="EMBL/GenBank/DDBJ databases">
        <title>Antimicrobial resistance genes in bacteria isolated from Japanese honey, and their potential for conferring macrolide and lincosamide resistance in the American foulbrood pathogen Paenibacillus larvae.</title>
        <authorList>
            <person name="Okamoto M."/>
            <person name="Kumagai M."/>
            <person name="Kanamori H."/>
            <person name="Takamatsu D."/>
        </authorList>
    </citation>
    <scope>NUCLEOTIDE SEQUENCE</scope>
    <source>
        <strain evidence="2">J27TS8</strain>
    </source>
</reference>
<organism evidence="2 3">
    <name type="scientific">Robertmurraya siralis</name>
    <dbReference type="NCBI Taxonomy" id="77777"/>
    <lineage>
        <taxon>Bacteria</taxon>
        <taxon>Bacillati</taxon>
        <taxon>Bacillota</taxon>
        <taxon>Bacilli</taxon>
        <taxon>Bacillales</taxon>
        <taxon>Bacillaceae</taxon>
        <taxon>Robertmurraya</taxon>
    </lineage>
</organism>
<evidence type="ECO:0000313" key="2">
    <source>
        <dbReference type="EMBL" id="GIN61992.1"/>
    </source>
</evidence>
<feature type="transmembrane region" description="Helical" evidence="1">
    <location>
        <begin position="92"/>
        <end position="118"/>
    </location>
</feature>
<name>A0A919WHT8_9BACI</name>
<comment type="caution">
    <text evidence="2">The sequence shown here is derived from an EMBL/GenBank/DDBJ whole genome shotgun (WGS) entry which is preliminary data.</text>
</comment>
<dbReference type="AlphaFoldDB" id="A0A919WHT8"/>
<keyword evidence="1" id="KW-1133">Transmembrane helix</keyword>
<evidence type="ECO:0000313" key="3">
    <source>
        <dbReference type="Proteomes" id="UP000682111"/>
    </source>
</evidence>
<keyword evidence="1" id="KW-0472">Membrane</keyword>
<feature type="transmembrane region" description="Helical" evidence="1">
    <location>
        <begin position="63"/>
        <end position="86"/>
    </location>
</feature>
<protein>
    <recommendedName>
        <fullName evidence="4">Acyltransferase 3 domain-containing protein</fullName>
    </recommendedName>
</protein>
<gene>
    <name evidence="2" type="ORF">J27TS8_19850</name>
</gene>